<dbReference type="SUPFAM" id="SSF52540">
    <property type="entry name" value="P-loop containing nucleoside triphosphate hydrolases"/>
    <property type="match status" value="1"/>
</dbReference>
<dbReference type="Gene3D" id="3.40.50.300">
    <property type="entry name" value="P-loop containing nucleotide triphosphate hydrolases"/>
    <property type="match status" value="1"/>
</dbReference>
<dbReference type="Pfam" id="PF03976">
    <property type="entry name" value="PPK2"/>
    <property type="match status" value="1"/>
</dbReference>
<dbReference type="Proteomes" id="UP001056429">
    <property type="component" value="Unassembled WGS sequence"/>
</dbReference>
<organism evidence="2 3">
    <name type="scientific">Oceanirhabdus seepicola</name>
    <dbReference type="NCBI Taxonomy" id="2828781"/>
    <lineage>
        <taxon>Bacteria</taxon>
        <taxon>Bacillati</taxon>
        <taxon>Bacillota</taxon>
        <taxon>Clostridia</taxon>
        <taxon>Eubacteriales</taxon>
        <taxon>Clostridiaceae</taxon>
        <taxon>Oceanirhabdus</taxon>
    </lineage>
</organism>
<feature type="domain" description="Polyphosphate kinase-2-related" evidence="1">
    <location>
        <begin position="213"/>
        <end position="428"/>
    </location>
</feature>
<evidence type="ECO:0000313" key="2">
    <source>
        <dbReference type="EMBL" id="MCM1990560.1"/>
    </source>
</evidence>
<reference evidence="2" key="2">
    <citation type="submission" date="2021-04" db="EMBL/GenBank/DDBJ databases">
        <authorList>
            <person name="Dong X."/>
        </authorList>
    </citation>
    <scope>NUCLEOTIDE SEQUENCE</scope>
    <source>
        <strain evidence="2">ZWT</strain>
    </source>
</reference>
<dbReference type="InterPro" id="IPR027417">
    <property type="entry name" value="P-loop_NTPase"/>
</dbReference>
<evidence type="ECO:0000313" key="3">
    <source>
        <dbReference type="Proteomes" id="UP001056429"/>
    </source>
</evidence>
<gene>
    <name evidence="2" type="ORF">KDK92_12580</name>
</gene>
<keyword evidence="3" id="KW-1185">Reference proteome</keyword>
<accession>A0A9J6P4K7</accession>
<dbReference type="PANTHER" id="PTHR34383">
    <property type="entry name" value="POLYPHOSPHATE:AMP PHOSPHOTRANSFERASE-RELATED"/>
    <property type="match status" value="1"/>
</dbReference>
<sequence length="432" mass="51779">MDIKKEWKDELKSLTLNNYKWIKERKGLIILFYGDKKLVKEYGNILYLNMEPNNCKLIYREYQSKMFWIKHSPNFGEINIILNGWLGDINKKGCNIKKSEFKEVNRLELVLNGGGIQLIKICLTKKENISEKKLNEKNSRWFQWDFIECGDNKRGNLYKIIRVINNRLRNITGQSTHFLDDNSIDDSQKVEKIIEYVPFKTSRGFNDSEDTIDKVKQTYSRDIDNMIKSLYKRKEKLVVIFEGMDGSGKGGAIKKVLKKMDPRYYDLYRIREPQFKEKSAHFLKRFMGKIYSDKTLIVLDRSWYGRVLVERVEKLDSEENIQSAFNVIYNFEKELEKSGIHVMKFWLNVSPEEQLNRFKKRVIKENKRWKIGERDWKNRLKRNSYNEYSKDMFIRTSFKFSPWIIIEGDNKKKARTNVMREIMEFIEQLNTP</sequence>
<dbReference type="PANTHER" id="PTHR34383:SF3">
    <property type="entry name" value="POLYPHOSPHATE:AMP PHOSPHOTRANSFERASE"/>
    <property type="match status" value="1"/>
</dbReference>
<dbReference type="InterPro" id="IPR022488">
    <property type="entry name" value="PPK2-related"/>
</dbReference>
<dbReference type="RefSeq" id="WP_250859609.1">
    <property type="nucleotide sequence ID" value="NZ_JAGSOJ010000002.1"/>
</dbReference>
<comment type="caution">
    <text evidence="2">The sequence shown here is derived from an EMBL/GenBank/DDBJ whole genome shotgun (WGS) entry which is preliminary data.</text>
</comment>
<name>A0A9J6P4K7_9CLOT</name>
<proteinExistence type="predicted"/>
<dbReference type="EMBL" id="JAGSOJ010000002">
    <property type="protein sequence ID" value="MCM1990560.1"/>
    <property type="molecule type" value="Genomic_DNA"/>
</dbReference>
<evidence type="ECO:0000259" key="1">
    <source>
        <dbReference type="Pfam" id="PF03976"/>
    </source>
</evidence>
<protein>
    <recommendedName>
        <fullName evidence="1">Polyphosphate kinase-2-related domain-containing protein</fullName>
    </recommendedName>
</protein>
<reference evidence="2" key="1">
    <citation type="journal article" date="2021" name="mSystems">
        <title>Bacteria and Archaea Synergistically Convert Glycine Betaine to Biogenic Methane in the Formosa Cold Seep of the South China Sea.</title>
        <authorList>
            <person name="Li L."/>
            <person name="Zhang W."/>
            <person name="Zhang S."/>
            <person name="Song L."/>
            <person name="Sun Q."/>
            <person name="Zhang H."/>
            <person name="Xiang H."/>
            <person name="Dong X."/>
        </authorList>
    </citation>
    <scope>NUCLEOTIDE SEQUENCE</scope>
    <source>
        <strain evidence="2">ZWT</strain>
    </source>
</reference>
<dbReference type="AlphaFoldDB" id="A0A9J6P4K7"/>